<feature type="domain" description="Fe-containing alcohol dehydrogenase-like C-terminal" evidence="6">
    <location>
        <begin position="187"/>
        <end position="384"/>
    </location>
</feature>
<evidence type="ECO:0000259" key="6">
    <source>
        <dbReference type="Pfam" id="PF25137"/>
    </source>
</evidence>
<dbReference type="InterPro" id="IPR018211">
    <property type="entry name" value="ADH_Fe_CS"/>
</dbReference>
<comment type="similarity">
    <text evidence="2">Belongs to the iron-containing alcohol dehydrogenase family.</text>
</comment>
<gene>
    <name evidence="7" type="ORF">JYP50_04890</name>
</gene>
<dbReference type="PANTHER" id="PTHR11496:SF102">
    <property type="entry name" value="ALCOHOL DEHYDROGENASE 4"/>
    <property type="match status" value="1"/>
</dbReference>
<dbReference type="GO" id="GO:0004022">
    <property type="term" value="F:alcohol dehydrogenase (NAD+) activity"/>
    <property type="evidence" value="ECO:0007669"/>
    <property type="project" value="TreeGrafter"/>
</dbReference>
<dbReference type="RefSeq" id="WP_206559349.1">
    <property type="nucleotide sequence ID" value="NZ_JAFKCZ010000003.1"/>
</dbReference>
<dbReference type="Pfam" id="PF25137">
    <property type="entry name" value="ADH_Fe_C"/>
    <property type="match status" value="1"/>
</dbReference>
<dbReference type="InterPro" id="IPR056798">
    <property type="entry name" value="ADH_Fe_C"/>
</dbReference>
<dbReference type="InterPro" id="IPR039697">
    <property type="entry name" value="Alcohol_dehydrogenase_Fe"/>
</dbReference>
<evidence type="ECO:0000313" key="8">
    <source>
        <dbReference type="Proteomes" id="UP000664303"/>
    </source>
</evidence>
<keyword evidence="8" id="KW-1185">Reference proteome</keyword>
<dbReference type="CDD" id="cd08193">
    <property type="entry name" value="HVD"/>
    <property type="match status" value="1"/>
</dbReference>
<evidence type="ECO:0000256" key="3">
    <source>
        <dbReference type="ARBA" id="ARBA00023002"/>
    </source>
</evidence>
<dbReference type="Gene3D" id="1.20.1090.10">
    <property type="entry name" value="Dehydroquinate synthase-like - alpha domain"/>
    <property type="match status" value="1"/>
</dbReference>
<dbReference type="Pfam" id="PF00465">
    <property type="entry name" value="Fe-ADH"/>
    <property type="match status" value="1"/>
</dbReference>
<reference evidence="7" key="1">
    <citation type="submission" date="2021-02" db="EMBL/GenBank/DDBJ databases">
        <title>PHA producing bacteria isolated from coastal sediment in Guangdong, Shenzhen.</title>
        <authorList>
            <person name="Zheng W."/>
            <person name="Yu S."/>
            <person name="Huang Y."/>
        </authorList>
    </citation>
    <scope>NUCLEOTIDE SEQUENCE</scope>
    <source>
        <strain evidence="7">TN14-10</strain>
    </source>
</reference>
<evidence type="ECO:0000313" key="7">
    <source>
        <dbReference type="EMBL" id="MBN7795912.1"/>
    </source>
</evidence>
<dbReference type="PROSITE" id="PS00913">
    <property type="entry name" value="ADH_IRON_1"/>
    <property type="match status" value="1"/>
</dbReference>
<dbReference type="Proteomes" id="UP000664303">
    <property type="component" value="Unassembled WGS sequence"/>
</dbReference>
<sequence length="388" mass="39449">MQPFVFNTTPQIQCAPGSALELARSCQRLGVTRPLLVTDPGLVAIGLVAPVLAALEAAGLAATLFDQVREDPPEATALAAAAQGRESAVDGVIAVGGGSSMDVAKVVALLLGGDQPLAELYGVDQARGPRLPLILVPTTAGTGSEVTPVAILTTGETTKAGVSSPVLLPDVAVLDADLTLGLPPAVTAMTGVDAMVHAIEAYTSRHKKNPISDNLARQALRLLAGSIRTAVERGDDREARGRMLLGACLAGQAFANAPVAAVHALAYPLGGHYHIPHGLSNSLVLPSVLEFNAPAAATLYAELAELVTGAPVAGSDEAKAAALVAALRGLIDDLGLPATLAQARVPEADLEMLAADAMLQQRLLVNNPREVGEADALGIYRAAYGGAA</sequence>
<dbReference type="EMBL" id="JAFKCZ010000003">
    <property type="protein sequence ID" value="MBN7795912.1"/>
    <property type="molecule type" value="Genomic_DNA"/>
</dbReference>
<dbReference type="SUPFAM" id="SSF56796">
    <property type="entry name" value="Dehydroquinate synthase-like"/>
    <property type="match status" value="1"/>
</dbReference>
<keyword evidence="3" id="KW-0560">Oxidoreductase</keyword>
<evidence type="ECO:0000256" key="2">
    <source>
        <dbReference type="ARBA" id="ARBA00007358"/>
    </source>
</evidence>
<dbReference type="InterPro" id="IPR001670">
    <property type="entry name" value="ADH_Fe/GldA"/>
</dbReference>
<name>A0A939DEA7_9GAMM</name>
<feature type="domain" description="Alcohol dehydrogenase iron-type/glycerol dehydrogenase GldA" evidence="5">
    <location>
        <begin position="11"/>
        <end position="175"/>
    </location>
</feature>
<dbReference type="Gene3D" id="3.40.50.1970">
    <property type="match status" value="1"/>
</dbReference>
<protein>
    <submittedName>
        <fullName evidence="7">Iron-containing alcohol dehydrogenase</fullName>
    </submittedName>
</protein>
<evidence type="ECO:0000259" key="5">
    <source>
        <dbReference type="Pfam" id="PF00465"/>
    </source>
</evidence>
<comment type="cofactor">
    <cofactor evidence="1">
        <name>Fe cation</name>
        <dbReference type="ChEBI" id="CHEBI:24875"/>
    </cofactor>
</comment>
<dbReference type="PANTHER" id="PTHR11496">
    <property type="entry name" value="ALCOHOL DEHYDROGENASE"/>
    <property type="match status" value="1"/>
</dbReference>
<evidence type="ECO:0000256" key="4">
    <source>
        <dbReference type="ARBA" id="ARBA00023027"/>
    </source>
</evidence>
<dbReference type="FunFam" id="1.20.1090.10:FF:000001">
    <property type="entry name" value="Aldehyde-alcohol dehydrogenase"/>
    <property type="match status" value="1"/>
</dbReference>
<organism evidence="7 8">
    <name type="scientific">Parahaliea mediterranea</name>
    <dbReference type="NCBI Taxonomy" id="651086"/>
    <lineage>
        <taxon>Bacteria</taxon>
        <taxon>Pseudomonadati</taxon>
        <taxon>Pseudomonadota</taxon>
        <taxon>Gammaproteobacteria</taxon>
        <taxon>Cellvibrionales</taxon>
        <taxon>Halieaceae</taxon>
        <taxon>Parahaliea</taxon>
    </lineage>
</organism>
<dbReference type="GO" id="GO:0046872">
    <property type="term" value="F:metal ion binding"/>
    <property type="evidence" value="ECO:0007669"/>
    <property type="project" value="InterPro"/>
</dbReference>
<accession>A0A939DEA7</accession>
<proteinExistence type="inferred from homology"/>
<dbReference type="FunFam" id="3.40.50.1970:FF:000003">
    <property type="entry name" value="Alcohol dehydrogenase, iron-containing"/>
    <property type="match status" value="1"/>
</dbReference>
<dbReference type="AlphaFoldDB" id="A0A939DEA7"/>
<evidence type="ECO:0000256" key="1">
    <source>
        <dbReference type="ARBA" id="ARBA00001962"/>
    </source>
</evidence>
<comment type="caution">
    <text evidence="7">The sequence shown here is derived from an EMBL/GenBank/DDBJ whole genome shotgun (WGS) entry which is preliminary data.</text>
</comment>
<keyword evidence="4" id="KW-0520">NAD</keyword>